<dbReference type="PANTHER" id="PTHR36114">
    <property type="entry name" value="16.7 KDA PROTEIN IN WHIE LOCUS"/>
    <property type="match status" value="1"/>
</dbReference>
<gene>
    <name evidence="2" type="ORF">JIN85_09465</name>
</gene>
<comment type="caution">
    <text evidence="2">The sequence shown here is derived from an EMBL/GenBank/DDBJ whole genome shotgun (WGS) entry which is preliminary data.</text>
</comment>
<accession>A0A934S7H8</accession>
<dbReference type="InterPro" id="IPR011051">
    <property type="entry name" value="RmlC_Cupin_sf"/>
</dbReference>
<dbReference type="InterPro" id="IPR052044">
    <property type="entry name" value="PKS_Associated_Protein"/>
</dbReference>
<organism evidence="2 3">
    <name type="scientific">Luteolibacter pohnpeiensis</name>
    <dbReference type="NCBI Taxonomy" id="454153"/>
    <lineage>
        <taxon>Bacteria</taxon>
        <taxon>Pseudomonadati</taxon>
        <taxon>Verrucomicrobiota</taxon>
        <taxon>Verrucomicrobiia</taxon>
        <taxon>Verrucomicrobiales</taxon>
        <taxon>Verrucomicrobiaceae</taxon>
        <taxon>Luteolibacter</taxon>
    </lineage>
</organism>
<evidence type="ECO:0000313" key="3">
    <source>
        <dbReference type="Proteomes" id="UP000603141"/>
    </source>
</evidence>
<evidence type="ECO:0000313" key="2">
    <source>
        <dbReference type="EMBL" id="MBK1882644.1"/>
    </source>
</evidence>
<dbReference type="AlphaFoldDB" id="A0A934S7H8"/>
<dbReference type="Gene3D" id="2.60.120.10">
    <property type="entry name" value="Jelly Rolls"/>
    <property type="match status" value="1"/>
</dbReference>
<keyword evidence="3" id="KW-1185">Reference proteome</keyword>
<dbReference type="PANTHER" id="PTHR36114:SF4">
    <property type="entry name" value="CUPIN 2 CONSERVED BARREL DOMAIN-CONTAINING PROTEIN"/>
    <property type="match status" value="1"/>
</dbReference>
<protein>
    <submittedName>
        <fullName evidence="2">Cupin domain-containing protein</fullName>
    </submittedName>
</protein>
<dbReference type="EMBL" id="JAENIJ010000012">
    <property type="protein sequence ID" value="MBK1882644.1"/>
    <property type="molecule type" value="Genomic_DNA"/>
</dbReference>
<dbReference type="Proteomes" id="UP000603141">
    <property type="component" value="Unassembled WGS sequence"/>
</dbReference>
<sequence length="117" mass="12980">MEIRNLQNATPFTTKDGSTIRSLLDHTTAPVLNQSLAAADLPEGTSTQRHYHKKSEEFYYILSGIATMEIDGEKTQVGPGDAILIPPGAWHQIHAEEALNFLCCCSPPYSHDDTYFK</sequence>
<feature type="domain" description="Cupin type-2" evidence="1">
    <location>
        <begin position="40"/>
        <end position="102"/>
    </location>
</feature>
<dbReference type="SUPFAM" id="SSF51182">
    <property type="entry name" value="RmlC-like cupins"/>
    <property type="match status" value="1"/>
</dbReference>
<evidence type="ECO:0000259" key="1">
    <source>
        <dbReference type="Pfam" id="PF07883"/>
    </source>
</evidence>
<reference evidence="2" key="1">
    <citation type="submission" date="2021-01" db="EMBL/GenBank/DDBJ databases">
        <title>Modified the classification status of verrucomicrobia.</title>
        <authorList>
            <person name="Feng X."/>
        </authorList>
    </citation>
    <scope>NUCLEOTIDE SEQUENCE</scope>
    <source>
        <strain evidence="2">KCTC 22041</strain>
    </source>
</reference>
<proteinExistence type="predicted"/>
<dbReference type="CDD" id="cd02214">
    <property type="entry name" value="cupin_MJ1618"/>
    <property type="match status" value="1"/>
</dbReference>
<dbReference type="Pfam" id="PF07883">
    <property type="entry name" value="Cupin_2"/>
    <property type="match status" value="1"/>
</dbReference>
<dbReference type="RefSeq" id="WP_200269971.1">
    <property type="nucleotide sequence ID" value="NZ_JAENIJ010000012.1"/>
</dbReference>
<dbReference type="InterPro" id="IPR013096">
    <property type="entry name" value="Cupin_2"/>
</dbReference>
<dbReference type="InterPro" id="IPR014710">
    <property type="entry name" value="RmlC-like_jellyroll"/>
</dbReference>
<name>A0A934S7H8_9BACT</name>